<proteinExistence type="predicted"/>
<keyword evidence="1" id="KW-1133">Transmembrane helix</keyword>
<organism evidence="2 3">
    <name type="scientific">Raineyella antarctica</name>
    <dbReference type="NCBI Taxonomy" id="1577474"/>
    <lineage>
        <taxon>Bacteria</taxon>
        <taxon>Bacillati</taxon>
        <taxon>Actinomycetota</taxon>
        <taxon>Actinomycetes</taxon>
        <taxon>Propionibacteriales</taxon>
        <taxon>Propionibacteriaceae</taxon>
        <taxon>Raineyella</taxon>
    </lineage>
</organism>
<keyword evidence="3" id="KW-1185">Reference proteome</keyword>
<dbReference type="EMBL" id="FMYF01000012">
    <property type="protein sequence ID" value="SDB97778.1"/>
    <property type="molecule type" value="Genomic_DNA"/>
</dbReference>
<reference evidence="2 3" key="1">
    <citation type="submission" date="2016-06" db="EMBL/GenBank/DDBJ databases">
        <authorList>
            <person name="Olsen C.W."/>
            <person name="Carey S."/>
            <person name="Hinshaw L."/>
            <person name="Karasin A.I."/>
        </authorList>
    </citation>
    <scope>NUCLEOTIDE SEQUENCE [LARGE SCALE GENOMIC DNA]</scope>
    <source>
        <strain evidence="2 3">LZ-22</strain>
    </source>
</reference>
<evidence type="ECO:0000256" key="1">
    <source>
        <dbReference type="SAM" id="Phobius"/>
    </source>
</evidence>
<dbReference type="RefSeq" id="WP_092613195.1">
    <property type="nucleotide sequence ID" value="NZ_FMYF01000012.1"/>
</dbReference>
<protein>
    <submittedName>
        <fullName evidence="2">Uncharacterized protein</fullName>
    </submittedName>
</protein>
<feature type="transmembrane region" description="Helical" evidence="1">
    <location>
        <begin position="12"/>
        <end position="34"/>
    </location>
</feature>
<evidence type="ECO:0000313" key="2">
    <source>
        <dbReference type="EMBL" id="SDB97778.1"/>
    </source>
</evidence>
<dbReference type="AlphaFoldDB" id="A0A1G6HUG2"/>
<sequence>MSTPRATSSKQMTIMVTIAVVVVVLGVVLLVGWLSSQAGSRSGSANPATNPLVLPETPGDFRIDPNQKPEPTTMPLGSGQAQSVTGTYYQGNVKSLLVMAVRPVDQLSELVTELDISAARTVGDGLCGRYPTGQDVCVVRADNVGVVGVGLDGQTLEQVVEQSTTVAKTIVSQ</sequence>
<keyword evidence="1" id="KW-0472">Membrane</keyword>
<name>A0A1G6HUG2_9ACTN</name>
<evidence type="ECO:0000313" key="3">
    <source>
        <dbReference type="Proteomes" id="UP000199086"/>
    </source>
</evidence>
<keyword evidence="1" id="KW-0812">Transmembrane</keyword>
<accession>A0A1G6HUG2</accession>
<gene>
    <name evidence="2" type="ORF">GA0111570_112112</name>
</gene>
<dbReference type="Proteomes" id="UP000199086">
    <property type="component" value="Unassembled WGS sequence"/>
</dbReference>